<evidence type="ECO:0000313" key="2">
    <source>
        <dbReference type="EMBL" id="CAI9756786.1"/>
    </source>
</evidence>
<dbReference type="AlphaFoldDB" id="A0AAD1YV24"/>
<keyword evidence="1" id="KW-1133">Transmembrane helix</keyword>
<feature type="transmembrane region" description="Helical" evidence="1">
    <location>
        <begin position="68"/>
        <end position="92"/>
    </location>
</feature>
<name>A0AAD1YV24_9LAMI</name>
<evidence type="ECO:0000313" key="3">
    <source>
        <dbReference type="Proteomes" id="UP000834106"/>
    </source>
</evidence>
<sequence length="171" mass="18734">MGSSLWEVDGLAVVVTGGGSIGGVGGDGRGTMAMWHTVRHTIKDFSLLPSSLRQSRSWRRRSVLQPSVIFGGGWAVADLVIAIGMLFGFGVFKHGFHKLKDTVHDYDPTAVSGGAAYGRRPFLGNCKDEDGEREHEHKESPAPYNQLEMVLLRATVVIYRAGHHNFLCREN</sequence>
<reference evidence="2" key="1">
    <citation type="submission" date="2023-05" db="EMBL/GenBank/DDBJ databases">
        <authorList>
            <person name="Huff M."/>
        </authorList>
    </citation>
    <scope>NUCLEOTIDE SEQUENCE</scope>
</reference>
<dbReference type="PANTHER" id="PTHR36753">
    <property type="entry name" value="TRANSMEMBRANE PROTEIN"/>
    <property type="match status" value="1"/>
</dbReference>
<proteinExistence type="predicted"/>
<dbReference type="EMBL" id="OU503037">
    <property type="protein sequence ID" value="CAI9756786.1"/>
    <property type="molecule type" value="Genomic_DNA"/>
</dbReference>
<protein>
    <submittedName>
        <fullName evidence="2">Uncharacterized protein</fullName>
    </submittedName>
</protein>
<keyword evidence="1" id="KW-0472">Membrane</keyword>
<dbReference type="PANTHER" id="PTHR36753:SF2">
    <property type="entry name" value="TRANSMEMBRANE PROTEIN"/>
    <property type="match status" value="1"/>
</dbReference>
<evidence type="ECO:0000256" key="1">
    <source>
        <dbReference type="SAM" id="Phobius"/>
    </source>
</evidence>
<organism evidence="2 3">
    <name type="scientific">Fraxinus pennsylvanica</name>
    <dbReference type="NCBI Taxonomy" id="56036"/>
    <lineage>
        <taxon>Eukaryota</taxon>
        <taxon>Viridiplantae</taxon>
        <taxon>Streptophyta</taxon>
        <taxon>Embryophyta</taxon>
        <taxon>Tracheophyta</taxon>
        <taxon>Spermatophyta</taxon>
        <taxon>Magnoliopsida</taxon>
        <taxon>eudicotyledons</taxon>
        <taxon>Gunneridae</taxon>
        <taxon>Pentapetalae</taxon>
        <taxon>asterids</taxon>
        <taxon>lamiids</taxon>
        <taxon>Lamiales</taxon>
        <taxon>Oleaceae</taxon>
        <taxon>Oleeae</taxon>
        <taxon>Fraxinus</taxon>
    </lineage>
</organism>
<dbReference type="Proteomes" id="UP000834106">
    <property type="component" value="Chromosome 2"/>
</dbReference>
<gene>
    <name evidence="2" type="ORF">FPE_LOCUS4216</name>
</gene>
<keyword evidence="3" id="KW-1185">Reference proteome</keyword>
<accession>A0AAD1YV24</accession>
<keyword evidence="1" id="KW-0812">Transmembrane</keyword>